<dbReference type="NCBIfam" id="TIGR03142">
    <property type="entry name" value="cytochro_ccmI"/>
    <property type="match status" value="1"/>
</dbReference>
<name>A0A0P1FTF2_9RHOB</name>
<dbReference type="Pfam" id="PF23914">
    <property type="entry name" value="TPR_CcmH_CycH"/>
    <property type="match status" value="1"/>
</dbReference>
<dbReference type="Pfam" id="PF13181">
    <property type="entry name" value="TPR_8"/>
    <property type="match status" value="1"/>
</dbReference>
<dbReference type="InterPro" id="IPR019734">
    <property type="entry name" value="TPR_rpt"/>
</dbReference>
<keyword evidence="10" id="KW-1185">Reference proteome</keyword>
<dbReference type="EMBL" id="CYSB01000024">
    <property type="protein sequence ID" value="CUH65104.1"/>
    <property type="molecule type" value="Genomic_DNA"/>
</dbReference>
<keyword evidence="6" id="KW-0812">Transmembrane</keyword>
<evidence type="ECO:0000256" key="2">
    <source>
        <dbReference type="ARBA" id="ARBA00022737"/>
    </source>
</evidence>
<dbReference type="EMBL" id="CYSC01000024">
    <property type="protein sequence ID" value="CUH71702.1"/>
    <property type="molecule type" value="Genomic_DNA"/>
</dbReference>
<sequence length="385" mass="41682">MIWAGFGFMTLIAVLFAAWPLLAKGKGVVATEDGTSAVLVDQLDEVQRDHERGVISEGEADAARMEIKRRILALSRKTSDAGPQSAGDGNAAMYLAALFVPILAIGYYSINGTPVSSSRALEALQAEREEEQKIADLAQKLFERLTSEPNGGQSDGWMLLGQTYMRMGKHSDAVQAFDVITRREGATSETWSRLAEALVMAEAGIVTPRAQSAIDQAFRLDPANPAAAFYMAVSLEQAGKTKDAHDLLISRLNEAEGFAPWMETFVAKANRIGSEIGRAPVNLASFAPMVADPGPSADDVAAAGDMTEEDRSAFIRSMVERLASRLEDEPDDLEGWMRLANAYTVLGERDNAVSAYEKASALLQNAPETDPRRQRIERALSELKG</sequence>
<dbReference type="InterPro" id="IPR056413">
    <property type="entry name" value="TPR_CcmH_CycH"/>
</dbReference>
<dbReference type="GO" id="GO:0017004">
    <property type="term" value="P:cytochrome complex assembly"/>
    <property type="evidence" value="ECO:0007669"/>
    <property type="project" value="UniProtKB-KW"/>
</dbReference>
<organism evidence="9 11">
    <name type="scientific">Thalassovita autumnalis</name>
    <dbReference type="NCBI Taxonomy" id="2072972"/>
    <lineage>
        <taxon>Bacteria</taxon>
        <taxon>Pseudomonadati</taxon>
        <taxon>Pseudomonadota</taxon>
        <taxon>Alphaproteobacteria</taxon>
        <taxon>Rhodobacterales</taxon>
        <taxon>Roseobacteraceae</taxon>
        <taxon>Thalassovita</taxon>
    </lineage>
</organism>
<dbReference type="Proteomes" id="UP000051887">
    <property type="component" value="Unassembled WGS sequence"/>
</dbReference>
<reference evidence="9 11" key="1">
    <citation type="submission" date="2015-09" db="EMBL/GenBank/DDBJ databases">
        <authorList>
            <consortium name="Swine Surveillance"/>
        </authorList>
    </citation>
    <scope>NUCLEOTIDE SEQUENCE [LARGE SCALE GENOMIC DNA]</scope>
    <source>
        <strain evidence="9 11">5120</strain>
    </source>
</reference>
<feature type="transmembrane region" description="Helical" evidence="6">
    <location>
        <begin position="91"/>
        <end position="110"/>
    </location>
</feature>
<keyword evidence="3" id="KW-0201">Cytochrome c-type biogenesis</keyword>
<reference evidence="8 10" key="2">
    <citation type="submission" date="2015-09" db="EMBL/GenBank/DDBJ databases">
        <authorList>
            <person name="Rodrigo-Torres L."/>
            <person name="Arahal D.R."/>
        </authorList>
    </citation>
    <scope>NUCLEOTIDE SEQUENCE [LARGE SCALE GENOMIC DNA]</scope>
    <source>
        <strain evidence="8 10">CECT 5118</strain>
    </source>
</reference>
<evidence type="ECO:0000313" key="11">
    <source>
        <dbReference type="Proteomes" id="UP000051887"/>
    </source>
</evidence>
<dbReference type="GO" id="GO:0005886">
    <property type="term" value="C:plasma membrane"/>
    <property type="evidence" value="ECO:0007669"/>
    <property type="project" value="TreeGrafter"/>
</dbReference>
<dbReference type="PANTHER" id="PTHR47870">
    <property type="entry name" value="CYTOCHROME C-TYPE BIOGENESIS PROTEIN CCMH"/>
    <property type="match status" value="1"/>
</dbReference>
<dbReference type="Proteomes" id="UP000051086">
    <property type="component" value="Unassembled WGS sequence"/>
</dbReference>
<keyword evidence="6" id="KW-0472">Membrane</keyword>
<proteinExistence type="predicted"/>
<dbReference type="PANTHER" id="PTHR47870:SF1">
    <property type="entry name" value="CYTOCHROME C-TYPE BIOGENESIS PROTEIN CCMH"/>
    <property type="match status" value="1"/>
</dbReference>
<dbReference type="SUPFAM" id="SSF48452">
    <property type="entry name" value="TPR-like"/>
    <property type="match status" value="1"/>
</dbReference>
<feature type="domain" description="Cytochrome c-type biogenesis protein H TPR" evidence="7">
    <location>
        <begin position="117"/>
        <end position="245"/>
    </location>
</feature>
<dbReference type="InterPro" id="IPR011990">
    <property type="entry name" value="TPR-like_helical_dom_sf"/>
</dbReference>
<dbReference type="AlphaFoldDB" id="A0A0P1FTF2"/>
<dbReference type="OrthoDB" id="9815847at2"/>
<dbReference type="InterPro" id="IPR051263">
    <property type="entry name" value="C-type_cytochrome_biogenesis"/>
</dbReference>
<evidence type="ECO:0000313" key="8">
    <source>
        <dbReference type="EMBL" id="CUH65104.1"/>
    </source>
</evidence>
<evidence type="ECO:0000256" key="6">
    <source>
        <dbReference type="SAM" id="Phobius"/>
    </source>
</evidence>
<evidence type="ECO:0000259" key="7">
    <source>
        <dbReference type="Pfam" id="PF23914"/>
    </source>
</evidence>
<keyword evidence="6" id="KW-1133">Transmembrane helix</keyword>
<dbReference type="Gene3D" id="1.25.40.10">
    <property type="entry name" value="Tetratricopeptide repeat domain"/>
    <property type="match status" value="2"/>
</dbReference>
<comment type="subcellular location">
    <subcellularLocation>
        <location evidence="1">Cell envelope</location>
    </subcellularLocation>
</comment>
<keyword evidence="2" id="KW-0677">Repeat</keyword>
<keyword evidence="4 5" id="KW-0802">TPR repeat</keyword>
<evidence type="ECO:0000256" key="3">
    <source>
        <dbReference type="ARBA" id="ARBA00022748"/>
    </source>
</evidence>
<dbReference type="PROSITE" id="PS50005">
    <property type="entry name" value="TPR"/>
    <property type="match status" value="1"/>
</dbReference>
<protein>
    <submittedName>
        <fullName evidence="9">Formate-dependent nitrite reductase complex subunit NrfG</fullName>
    </submittedName>
</protein>
<gene>
    <name evidence="8" type="ORF">TL5118_01152</name>
    <name evidence="9" type="ORF">TL5120_01492</name>
</gene>
<dbReference type="SMART" id="SM00028">
    <property type="entry name" value="TPR"/>
    <property type="match status" value="2"/>
</dbReference>
<evidence type="ECO:0000256" key="1">
    <source>
        <dbReference type="ARBA" id="ARBA00004196"/>
    </source>
</evidence>
<dbReference type="RefSeq" id="WP_058243006.1">
    <property type="nucleotide sequence ID" value="NZ_CYSB01000024.1"/>
</dbReference>
<accession>A0A0P1FTF2</accession>
<feature type="repeat" description="TPR" evidence="5">
    <location>
        <begin position="333"/>
        <end position="366"/>
    </location>
</feature>
<evidence type="ECO:0000256" key="5">
    <source>
        <dbReference type="PROSITE-ProRule" id="PRU00339"/>
    </source>
</evidence>
<evidence type="ECO:0000313" key="10">
    <source>
        <dbReference type="Proteomes" id="UP000051086"/>
    </source>
</evidence>
<evidence type="ECO:0000313" key="9">
    <source>
        <dbReference type="EMBL" id="CUH71702.1"/>
    </source>
</evidence>
<evidence type="ECO:0000256" key="4">
    <source>
        <dbReference type="ARBA" id="ARBA00022803"/>
    </source>
</evidence>
<dbReference type="InterPro" id="IPR017560">
    <property type="entry name" value="Cyt_c_biogenesis_CcmI"/>
</dbReference>
<dbReference type="GO" id="GO:0030313">
    <property type="term" value="C:cell envelope"/>
    <property type="evidence" value="ECO:0007669"/>
    <property type="project" value="UniProtKB-SubCell"/>
</dbReference>